<comment type="caution">
    <text evidence="4">The sequence shown here is derived from an EMBL/GenBank/DDBJ whole genome shotgun (WGS) entry which is preliminary data.</text>
</comment>
<dbReference type="EMBL" id="AZHA01000015">
    <property type="protein sequence ID" value="OAA41967.1"/>
    <property type="molecule type" value="Genomic_DNA"/>
</dbReference>
<proteinExistence type="inferred from homology"/>
<evidence type="ECO:0000313" key="4">
    <source>
        <dbReference type="EMBL" id="OAA41967.1"/>
    </source>
</evidence>
<name>A0A167D5K8_9HYPO</name>
<dbReference type="InterPro" id="IPR001451">
    <property type="entry name" value="Hexapep"/>
</dbReference>
<evidence type="ECO:0000256" key="1">
    <source>
        <dbReference type="ARBA" id="ARBA00007274"/>
    </source>
</evidence>
<dbReference type="OrthoDB" id="25818at2759"/>
<dbReference type="SUPFAM" id="SSF51161">
    <property type="entry name" value="Trimeric LpxA-like enzymes"/>
    <property type="match status" value="1"/>
</dbReference>
<dbReference type="Pfam" id="PF12464">
    <property type="entry name" value="Mac"/>
    <property type="match status" value="1"/>
</dbReference>
<dbReference type="GO" id="GO:0016407">
    <property type="term" value="F:acetyltransferase activity"/>
    <property type="evidence" value="ECO:0007669"/>
    <property type="project" value="InterPro"/>
</dbReference>
<protein>
    <submittedName>
        <fullName evidence="4">Acetyltransferase</fullName>
    </submittedName>
</protein>
<comment type="similarity">
    <text evidence="1">Belongs to the transferase hexapeptide repeat family.</text>
</comment>
<dbReference type="InterPro" id="IPR018357">
    <property type="entry name" value="Hexapep_transf_CS"/>
</dbReference>
<dbReference type="PANTHER" id="PTHR23416:SF54">
    <property type="entry name" value="ACETYLTRANSFERASE, CYSE_LACA_LPXA_NODL FAMILY (AFU_ORTHOLOGUE AFUA_2G08430)-RELATED"/>
    <property type="match status" value="1"/>
</dbReference>
<dbReference type="Pfam" id="PF00132">
    <property type="entry name" value="Hexapep"/>
    <property type="match status" value="1"/>
</dbReference>
<sequence>MSATSADGKPIDQQDNLRRMAAGELYYAFTPDLIAARKRVETAYKRFNKAEDASRRELAEMWNDITQDKTPLPARAASEEQDEELLQDLAWVDRPIGKIDYGYNIKCGGRSNATKNAEIQQRLDRHVHHYNWRPGHGRPNVSFYSGTHPVDYRIRNGTRGPESGAPITVGDDCWIGGNVTILAGVTIGRGSVIGAASVVTKDIPPESVAVGSPARVVRKVDTSKPPQYQ</sequence>
<dbReference type="GO" id="GO:0008374">
    <property type="term" value="F:O-acyltransferase activity"/>
    <property type="evidence" value="ECO:0007669"/>
    <property type="project" value="TreeGrafter"/>
</dbReference>
<evidence type="ECO:0000259" key="3">
    <source>
        <dbReference type="SMART" id="SM01266"/>
    </source>
</evidence>
<dbReference type="Proteomes" id="UP000076863">
    <property type="component" value="Unassembled WGS sequence"/>
</dbReference>
<dbReference type="PANTHER" id="PTHR23416">
    <property type="entry name" value="SIALIC ACID SYNTHASE-RELATED"/>
    <property type="match status" value="1"/>
</dbReference>
<dbReference type="InterPro" id="IPR024688">
    <property type="entry name" value="Mac_dom"/>
</dbReference>
<dbReference type="SMART" id="SM01266">
    <property type="entry name" value="Mac"/>
    <property type="match status" value="1"/>
</dbReference>
<dbReference type="InterPro" id="IPR051159">
    <property type="entry name" value="Hexapeptide_acetyltransf"/>
</dbReference>
<evidence type="ECO:0000256" key="2">
    <source>
        <dbReference type="ARBA" id="ARBA00022679"/>
    </source>
</evidence>
<accession>A0A167D5K8</accession>
<organism evidence="4 5">
    <name type="scientific">Beauveria brongniartii RCEF 3172</name>
    <dbReference type="NCBI Taxonomy" id="1081107"/>
    <lineage>
        <taxon>Eukaryota</taxon>
        <taxon>Fungi</taxon>
        <taxon>Dikarya</taxon>
        <taxon>Ascomycota</taxon>
        <taxon>Pezizomycotina</taxon>
        <taxon>Sordariomycetes</taxon>
        <taxon>Hypocreomycetidae</taxon>
        <taxon>Hypocreales</taxon>
        <taxon>Cordycipitaceae</taxon>
        <taxon>Beauveria</taxon>
        <taxon>Beauveria brongniartii</taxon>
    </lineage>
</organism>
<dbReference type="AlphaFoldDB" id="A0A167D5K8"/>
<dbReference type="Gene3D" id="2.160.10.10">
    <property type="entry name" value="Hexapeptide repeat proteins"/>
    <property type="match status" value="1"/>
</dbReference>
<dbReference type="PROSITE" id="PS00101">
    <property type="entry name" value="HEXAPEP_TRANSFERASES"/>
    <property type="match status" value="1"/>
</dbReference>
<feature type="domain" description="Maltose/galactoside acetyltransferase" evidence="3">
    <location>
        <begin position="17"/>
        <end position="67"/>
    </location>
</feature>
<evidence type="ECO:0000313" key="5">
    <source>
        <dbReference type="Proteomes" id="UP000076863"/>
    </source>
</evidence>
<reference evidence="4 5" key="1">
    <citation type="journal article" date="2016" name="Genome Biol. Evol.">
        <title>Divergent and convergent evolution of fungal pathogenicity.</title>
        <authorList>
            <person name="Shang Y."/>
            <person name="Xiao G."/>
            <person name="Zheng P."/>
            <person name="Cen K."/>
            <person name="Zhan S."/>
            <person name="Wang C."/>
        </authorList>
    </citation>
    <scope>NUCLEOTIDE SEQUENCE [LARGE SCALE GENOMIC DNA]</scope>
    <source>
        <strain evidence="4 5">RCEF 3172</strain>
    </source>
</reference>
<keyword evidence="5" id="KW-1185">Reference proteome</keyword>
<dbReference type="InterPro" id="IPR011004">
    <property type="entry name" value="Trimer_LpxA-like_sf"/>
</dbReference>
<gene>
    <name evidence="4" type="ORF">BBO_05326</name>
</gene>
<keyword evidence="2 4" id="KW-0808">Transferase</keyword>